<accession>A0A9Q0KMJ5</accession>
<evidence type="ECO:0000256" key="1">
    <source>
        <dbReference type="SAM" id="MobiDB-lite"/>
    </source>
</evidence>
<feature type="region of interest" description="Disordered" evidence="1">
    <location>
        <begin position="1"/>
        <end position="29"/>
    </location>
</feature>
<feature type="region of interest" description="Disordered" evidence="1">
    <location>
        <begin position="210"/>
        <end position="270"/>
    </location>
</feature>
<dbReference type="AlphaFoldDB" id="A0A9Q0KMJ5"/>
<proteinExistence type="predicted"/>
<name>A0A9Q0KMJ5_9MAGN</name>
<dbReference type="Proteomes" id="UP001141806">
    <property type="component" value="Unassembled WGS sequence"/>
</dbReference>
<reference evidence="2" key="1">
    <citation type="journal article" date="2023" name="Plant J.">
        <title>The genome of the king protea, Protea cynaroides.</title>
        <authorList>
            <person name="Chang J."/>
            <person name="Duong T.A."/>
            <person name="Schoeman C."/>
            <person name="Ma X."/>
            <person name="Roodt D."/>
            <person name="Barker N."/>
            <person name="Li Z."/>
            <person name="Van de Peer Y."/>
            <person name="Mizrachi E."/>
        </authorList>
    </citation>
    <scope>NUCLEOTIDE SEQUENCE</scope>
    <source>
        <tissue evidence="2">Young leaves</tissue>
    </source>
</reference>
<sequence length="296" mass="32855">MVSGTEAMMPPPSSVAFSHPSTPMGDKTVNRRVKKEVKPPVFVGKVKIDLCSLRKKKSITIIERKVETTEKSKSTIQETSQKGKVVRSSLQLKASDALAQGPSPNKRRLLLPSSTSKSEWGKSKAEEGIHLPKDKKYIAGSSLKELFNEIFTGVYSFLNPLVDTSKRVESLDDELTETIRKYKDSVQKANRLALNLKLAEEALLRERSKAKEEMEKAEEALRKDPTSSDIEREGVAVPGEVTAGQQEGQKSPTSKSIRTVPSTPENVTPMRSIEKGTCSLFLFSIIFKVPLYENFL</sequence>
<feature type="compositionally biased region" description="Polar residues" evidence="1">
    <location>
        <begin position="243"/>
        <end position="266"/>
    </location>
</feature>
<keyword evidence="3" id="KW-1185">Reference proteome</keyword>
<feature type="compositionally biased region" description="Basic and acidic residues" evidence="1">
    <location>
        <begin position="210"/>
        <end position="234"/>
    </location>
</feature>
<comment type="caution">
    <text evidence="2">The sequence shown here is derived from an EMBL/GenBank/DDBJ whole genome shotgun (WGS) entry which is preliminary data.</text>
</comment>
<gene>
    <name evidence="2" type="ORF">NE237_006409</name>
</gene>
<evidence type="ECO:0000313" key="3">
    <source>
        <dbReference type="Proteomes" id="UP001141806"/>
    </source>
</evidence>
<feature type="region of interest" description="Disordered" evidence="1">
    <location>
        <begin position="95"/>
        <end position="125"/>
    </location>
</feature>
<organism evidence="2 3">
    <name type="scientific">Protea cynaroides</name>
    <dbReference type="NCBI Taxonomy" id="273540"/>
    <lineage>
        <taxon>Eukaryota</taxon>
        <taxon>Viridiplantae</taxon>
        <taxon>Streptophyta</taxon>
        <taxon>Embryophyta</taxon>
        <taxon>Tracheophyta</taxon>
        <taxon>Spermatophyta</taxon>
        <taxon>Magnoliopsida</taxon>
        <taxon>Proteales</taxon>
        <taxon>Proteaceae</taxon>
        <taxon>Protea</taxon>
    </lineage>
</organism>
<protein>
    <submittedName>
        <fullName evidence="2">Uncharacterized protein</fullName>
    </submittedName>
</protein>
<dbReference type="EMBL" id="JAMYWD010000004">
    <property type="protein sequence ID" value="KAJ4973235.1"/>
    <property type="molecule type" value="Genomic_DNA"/>
</dbReference>
<evidence type="ECO:0000313" key="2">
    <source>
        <dbReference type="EMBL" id="KAJ4973235.1"/>
    </source>
</evidence>